<keyword evidence="8" id="KW-1185">Reference proteome</keyword>
<feature type="compositionally biased region" description="Basic and acidic residues" evidence="5">
    <location>
        <begin position="693"/>
        <end position="705"/>
    </location>
</feature>
<feature type="domain" description="SWIM-type" evidence="6">
    <location>
        <begin position="164"/>
        <end position="200"/>
    </location>
</feature>
<evidence type="ECO:0000256" key="2">
    <source>
        <dbReference type="ARBA" id="ARBA00022771"/>
    </source>
</evidence>
<evidence type="ECO:0000313" key="8">
    <source>
        <dbReference type="Proteomes" id="UP000887568"/>
    </source>
</evidence>
<sequence length="1917" mass="209343">MEYIYDWEEQDRFSFEDSDRFEEDSLCSWVSEAESVSNNNWRGWRKGGATVGGGGATQSNHSNEVIQLVELSAKTVALNFPFEVVERIYPPVPENLQLRIAFWSFPENEEDIRLYSCLANGSPDEYQKGEHMVKSKAVKDALQIGFHLSGTVVPTQGMTQQGTFNVAITFDRRRISSCSCTCSSASKWCSHVVALCLFRIVHPSQVCLRAPVSESLSRLHRDQLQKFSQYLISELPRQILPTAQRLLDELLSSQANTINMVCGAPDPTAGPSASEQTRWFLDDAVMHENIKKTLIRFTGPTPIVFSDVTSLYLSSSAPQAAAEWTNLLRPLRGREPEGIWNLLSIVREMCRRRDNNAISLLKILTEECIICDQIVVWWFSTRTSALHSHHGNHGHRANSNSTTAVAQHACASMCDEIVSLWRLVALNPAITPTEKGELQEELRKWHLQVIDKVRKGRGPNFANTVGNVTNVRRVDIEVFQGFKPAIEACLMDWHDYPIEGVTYTDPRKDRVETTKPPSGKRTTPHHTQQSRPSQQNPPVRTEESGCTTITEVDPKLRDIPKSSGNELHRLSSSESSSSSSSSGVDDQRVLSSSRSEDTDSDFQGMECTCPSEKGAEGGAAPLRTSQSGAGHAPAVSVESRDGKAGGKRKAKLKHLQRSESVDSADVCLESPPKSLQPDSDSSLDVGNPSNQEVKGDEGNDRRNSGDEYQVYFYDTKAKLTEQTPKKKSDAPNPFASIKKMEDQIEIMFSRAEALHAHGYTRHACKLAIELADEMLANPPELDHPPPSNLSNRARKKHIHQQSTLSTMTLAKAAFLCSVLSEQPDCHHLAFRIGMFGLELPRQPASTKALEVKLANQESDLVALLKRLPLTLTEVTTIRQLAQDLHEGALVFRSAALLALFIFDALCLPGQSSSLSRSHTRSVSSRDRLPTDEKVGFDAAVAALAIKSNVSESEHPLLCEGIRRQKGELSTTLLVHYKDDQNKLRKILDALLDKQGPKTQRSSQPFPQSSACSSQDGNRSNASALVGEGQQDASHQRRSPNHSPQGEAGDKSPAADAAVSQLTHAVASCNVRPDISPSRPRNPSPETPSIASCIQHLNARKSVSPEQPSASPSSSSQQQARPVLSSASSSQPARAPSDVVATGWNEDPGACSGMISVGPDIDQWRQAQARISGGRSSYMCWGRIFGKNQKRSKGMAAIDSSAPETTSSDNSPTMGRRVPPGGWGRYHGPGSDSGSSGNSSDSISSSSSAERGTSGARPKMRDVEGLMPSSPWIRPGPSLASDLQGADSRSSTPNSKVVRKGGKKGGRSDASPSIPNQPSEASAHFFFELARTVLTKAGGSSSTSLFTQPAANANHSGPHRGLHLCAFEIGLYALWLHNAVTPNWLSRTYSSHVSWITGQAMEIGSAAIGMLVDTWEGHLTPTEAASLADKASRGLDPNMVGTAAELALSCLRHAHALNPTEVNRALTQCKEQDYQMLANACLAVESAAKGGDVYPDVLFNVARQWEWLHDNMWGATNNRRARPSEGADAHQVAGHNGSPTTESGQIVPYSVAVSVAPNAAMVSPLLLPYGVARVPAQAVQVPLVYHPGCPEYVQVDPSYLPRLPGTFQSYPALQHGRHGTPDHRQLQPNAHNVHWNGVHQCPPYYSTCPYSSPNPVPQGVPLPIPNQFPTQAGAPPAAQQGVPLRGAHVGYPLPVMHPRPSTAQQTPPQQNLPLQQVVGPMGPHQHTGLFYLDAAYRVGMLAIDTLARRVHDERTQARFSPNPPYGEDIKWLLEISKRLGSSYLQQFCACVLNVVVSPFVLHTIAWEAAHYLASNNHTPIQANLRSPILSPIVQKCVQMYIQCIHQRMYHVTQPEYDDFINVVQSAQKAFVMAPGGMAQFNDFLQSLRRLRPCKRELWTRLASTLSPGNVFEHTSSSH</sequence>
<protein>
    <recommendedName>
        <fullName evidence="6">SWIM-type domain-containing protein</fullName>
    </recommendedName>
</protein>
<feature type="compositionally biased region" description="Low complexity" evidence="5">
    <location>
        <begin position="1227"/>
        <end position="1254"/>
    </location>
</feature>
<dbReference type="PROSITE" id="PS50966">
    <property type="entry name" value="ZF_SWIM"/>
    <property type="match status" value="1"/>
</dbReference>
<dbReference type="CTD" id="23053"/>
<feature type="compositionally biased region" description="Basic residues" evidence="5">
    <location>
        <begin position="645"/>
        <end position="655"/>
    </location>
</feature>
<dbReference type="GO" id="GO:0031462">
    <property type="term" value="C:Cul2-RING ubiquitin ligase complex"/>
    <property type="evidence" value="ECO:0007669"/>
    <property type="project" value="TreeGrafter"/>
</dbReference>
<dbReference type="Pfam" id="PF25572">
    <property type="entry name" value="TPR_ZSWIM8"/>
    <property type="match status" value="1"/>
</dbReference>
<dbReference type="InterPro" id="IPR007527">
    <property type="entry name" value="Znf_SWIM"/>
</dbReference>
<evidence type="ECO:0000256" key="1">
    <source>
        <dbReference type="ARBA" id="ARBA00022723"/>
    </source>
</evidence>
<proteinExistence type="predicted"/>
<dbReference type="PANTHER" id="PTHR22619:SF1">
    <property type="entry name" value="ZINC FINGER SWIM DOMAIN-CONTAINING PROTEIN 8"/>
    <property type="match status" value="1"/>
</dbReference>
<accession>A0A914AFH4</accession>
<dbReference type="Pfam" id="PF21055">
    <property type="entry name" value="ZSWIM4-8_C"/>
    <property type="match status" value="1"/>
</dbReference>
<feature type="compositionally biased region" description="Basic and acidic residues" evidence="5">
    <location>
        <begin position="552"/>
        <end position="571"/>
    </location>
</feature>
<dbReference type="OrthoDB" id="10013584at2759"/>
<feature type="region of interest" description="Disordered" evidence="5">
    <location>
        <begin position="994"/>
        <end position="1145"/>
    </location>
</feature>
<feature type="compositionally biased region" description="Low complexity" evidence="5">
    <location>
        <begin position="572"/>
        <end position="582"/>
    </location>
</feature>
<dbReference type="OMA" id="HNLSYPP"/>
<feature type="compositionally biased region" description="Polar residues" evidence="5">
    <location>
        <begin position="996"/>
        <end position="1022"/>
    </location>
</feature>
<feature type="region of interest" description="Disordered" evidence="5">
    <location>
        <begin position="1189"/>
        <end position="1317"/>
    </location>
</feature>
<evidence type="ECO:0000256" key="3">
    <source>
        <dbReference type="ARBA" id="ARBA00022833"/>
    </source>
</evidence>
<organism evidence="7 8">
    <name type="scientific">Patiria miniata</name>
    <name type="common">Bat star</name>
    <name type="synonym">Asterina miniata</name>
    <dbReference type="NCBI Taxonomy" id="46514"/>
    <lineage>
        <taxon>Eukaryota</taxon>
        <taxon>Metazoa</taxon>
        <taxon>Echinodermata</taxon>
        <taxon>Eleutherozoa</taxon>
        <taxon>Asterozoa</taxon>
        <taxon>Asteroidea</taxon>
        <taxon>Valvatacea</taxon>
        <taxon>Valvatida</taxon>
        <taxon>Asterinidae</taxon>
        <taxon>Patiria</taxon>
    </lineage>
</organism>
<dbReference type="EnsemblMetazoa" id="XM_038206201.1">
    <property type="protein sequence ID" value="XP_038062129.1"/>
    <property type="gene ID" value="LOC119732618"/>
</dbReference>
<feature type="compositionally biased region" description="Low complexity" evidence="5">
    <location>
        <begin position="1101"/>
        <end position="1136"/>
    </location>
</feature>
<feature type="region of interest" description="Disordered" evidence="5">
    <location>
        <begin position="501"/>
        <end position="707"/>
    </location>
</feature>
<keyword evidence="3" id="KW-0862">Zinc</keyword>
<dbReference type="GO" id="GO:0008270">
    <property type="term" value="F:zinc ion binding"/>
    <property type="evidence" value="ECO:0007669"/>
    <property type="project" value="UniProtKB-KW"/>
</dbReference>
<feature type="compositionally biased region" description="Polar residues" evidence="5">
    <location>
        <begin position="525"/>
        <end position="550"/>
    </location>
</feature>
<name>A0A914AFH4_PATMI</name>
<keyword evidence="2 4" id="KW-0863">Zinc-finger</keyword>
<keyword evidence="1" id="KW-0479">Metal-binding</keyword>
<reference evidence="7" key="1">
    <citation type="submission" date="2022-11" db="UniProtKB">
        <authorList>
            <consortium name="EnsemblMetazoa"/>
        </authorList>
    </citation>
    <scope>IDENTIFICATION</scope>
</reference>
<dbReference type="GeneID" id="119732618"/>
<dbReference type="InterPro" id="IPR048370">
    <property type="entry name" value="ZSWIM4-8_C"/>
</dbReference>
<feature type="compositionally biased region" description="Polar residues" evidence="5">
    <location>
        <begin position="676"/>
        <end position="692"/>
    </location>
</feature>
<evidence type="ECO:0000256" key="4">
    <source>
        <dbReference type="PROSITE-ProRule" id="PRU00325"/>
    </source>
</evidence>
<feature type="compositionally biased region" description="Polar residues" evidence="5">
    <location>
        <begin position="1201"/>
        <end position="1212"/>
    </location>
</feature>
<dbReference type="Proteomes" id="UP000887568">
    <property type="component" value="Unplaced"/>
</dbReference>
<dbReference type="InterPro" id="IPR057945">
    <property type="entry name" value="TPR_ZSWIM8"/>
</dbReference>
<dbReference type="PANTHER" id="PTHR22619">
    <property type="entry name" value="ZINC FINGER SWIM DOMAIN CONTAINING PROTEIN 4, 5, 6"/>
    <property type="match status" value="1"/>
</dbReference>
<evidence type="ECO:0000259" key="6">
    <source>
        <dbReference type="PROSITE" id="PS50966"/>
    </source>
</evidence>
<evidence type="ECO:0000313" key="7">
    <source>
        <dbReference type="EnsemblMetazoa" id="XP_038062129.1"/>
    </source>
</evidence>
<feature type="region of interest" description="Disordered" evidence="5">
    <location>
        <begin position="1517"/>
        <end position="1543"/>
    </location>
</feature>
<dbReference type="RefSeq" id="XP_038062129.1">
    <property type="nucleotide sequence ID" value="XM_038206201.1"/>
</dbReference>
<evidence type="ECO:0000256" key="5">
    <source>
        <dbReference type="SAM" id="MobiDB-lite"/>
    </source>
</evidence>